<reference evidence="2 3" key="1">
    <citation type="submission" date="2016-10" db="EMBL/GenBank/DDBJ databases">
        <authorList>
            <person name="de Groot N.N."/>
        </authorList>
    </citation>
    <scope>NUCLEOTIDE SEQUENCE [LARGE SCALE GENOMIC DNA]</scope>
    <source>
        <strain evidence="2 3">CGMCC 1.3702</strain>
    </source>
</reference>
<evidence type="ECO:0000259" key="1">
    <source>
        <dbReference type="Pfam" id="PF21805"/>
    </source>
</evidence>
<accession>A0A1I0Z390</accession>
<dbReference type="AlphaFoldDB" id="A0A1I0Z390"/>
<protein>
    <recommendedName>
        <fullName evidence="1">Imm-5-like domain-containing protein</fullName>
    </recommendedName>
</protein>
<evidence type="ECO:0000313" key="3">
    <source>
        <dbReference type="Proteomes" id="UP000198642"/>
    </source>
</evidence>
<dbReference type="Proteomes" id="UP000198642">
    <property type="component" value="Unassembled WGS sequence"/>
</dbReference>
<proteinExistence type="predicted"/>
<organism evidence="2 3">
    <name type="scientific">Lentibacillus halodurans</name>
    <dbReference type="NCBI Taxonomy" id="237679"/>
    <lineage>
        <taxon>Bacteria</taxon>
        <taxon>Bacillati</taxon>
        <taxon>Bacillota</taxon>
        <taxon>Bacilli</taxon>
        <taxon>Bacillales</taxon>
        <taxon>Bacillaceae</taxon>
        <taxon>Lentibacillus</taxon>
    </lineage>
</organism>
<dbReference type="InterPro" id="IPR048667">
    <property type="entry name" value="Imm5-like"/>
</dbReference>
<gene>
    <name evidence="2" type="ORF">SAMN04488072_109137</name>
</gene>
<keyword evidence="3" id="KW-1185">Reference proteome</keyword>
<sequence length="172" mass="19903">MEQYFTDRYREGAFVASKPKIKIVDDTELRQEIEKNTDLISQVNLAKWAINVAKHVLPYLEKEFSDNEKIANGFKFNELWQKGEATVHQVRQAGYKVHEAAREYKSETAKAAARSVGQAVGVDHMRGHAMMATDYAIITINLAFNNDMYKITKEREWQLQELNKYDKGEISR</sequence>
<evidence type="ECO:0000313" key="2">
    <source>
        <dbReference type="EMBL" id="SFB20064.1"/>
    </source>
</evidence>
<dbReference type="EMBL" id="FOJW01000009">
    <property type="protein sequence ID" value="SFB20064.1"/>
    <property type="molecule type" value="Genomic_DNA"/>
</dbReference>
<dbReference type="Pfam" id="PF21805">
    <property type="entry name" value="Imm5_like"/>
    <property type="match status" value="1"/>
</dbReference>
<feature type="domain" description="Imm-5-like" evidence="1">
    <location>
        <begin position="39"/>
        <end position="163"/>
    </location>
</feature>
<name>A0A1I0Z390_9BACI</name>